<evidence type="ECO:0000256" key="8">
    <source>
        <dbReference type="ARBA" id="ARBA00023284"/>
    </source>
</evidence>
<feature type="binding site" evidence="11">
    <location>
        <position position="54"/>
    </location>
    <ligand>
        <name>FAD</name>
        <dbReference type="ChEBI" id="CHEBI:57692"/>
    </ligand>
</feature>
<feature type="domain" description="FAD/NAD(P)-binding" evidence="15">
    <location>
        <begin position="7"/>
        <end position="329"/>
    </location>
</feature>
<dbReference type="EC" id="1.8.1.4" evidence="2 13"/>
<reference evidence="16 17" key="1">
    <citation type="submission" date="2019-03" db="EMBL/GenBank/DDBJ databases">
        <title>Genomic Encyclopedia of Type Strains, Phase IV (KMG-IV): sequencing the most valuable type-strain genomes for metagenomic binning, comparative biology and taxonomic classification.</title>
        <authorList>
            <person name="Goeker M."/>
        </authorList>
    </citation>
    <scope>NUCLEOTIDE SEQUENCE [LARGE SCALE GENOMIC DNA]</scope>
    <source>
        <strain evidence="16 17">DSM 18401</strain>
    </source>
</reference>
<keyword evidence="5 13" id="KW-0560">Oxidoreductase</keyword>
<dbReference type="PRINTS" id="PR00368">
    <property type="entry name" value="FADPNR"/>
</dbReference>
<evidence type="ECO:0000256" key="5">
    <source>
        <dbReference type="ARBA" id="ARBA00023002"/>
    </source>
</evidence>
<feature type="disulfide bond" description="Redox-active" evidence="12">
    <location>
        <begin position="45"/>
        <end position="50"/>
    </location>
</feature>
<feature type="binding site" evidence="11">
    <location>
        <position position="273"/>
    </location>
    <ligand>
        <name>NAD(+)</name>
        <dbReference type="ChEBI" id="CHEBI:57540"/>
    </ligand>
</feature>
<dbReference type="SUPFAM" id="SSF55424">
    <property type="entry name" value="FAD/NAD-linked reductases, dimerisation (C-terminal) domain"/>
    <property type="match status" value="1"/>
</dbReference>
<dbReference type="Pfam" id="PF07992">
    <property type="entry name" value="Pyr_redox_2"/>
    <property type="match status" value="1"/>
</dbReference>
<feature type="binding site" evidence="11">
    <location>
        <begin position="143"/>
        <end position="145"/>
    </location>
    <ligand>
        <name>FAD</name>
        <dbReference type="ChEBI" id="CHEBI:57692"/>
    </ligand>
</feature>
<evidence type="ECO:0000259" key="14">
    <source>
        <dbReference type="Pfam" id="PF02852"/>
    </source>
</evidence>
<dbReference type="SUPFAM" id="SSF51905">
    <property type="entry name" value="FAD/NAD(P)-binding domain"/>
    <property type="match status" value="1"/>
</dbReference>
<gene>
    <name evidence="16" type="ORF">EV665_12158</name>
</gene>
<sequence>MNVSGDYDVLMIGGGPGGYACAIRAAQLGLKTACVEARPTLGGTCLNVGCIPSKTLLHATHLLELARDGHMAGFGIDTGPVSIDLARLMARKEATVASLAGGIDFLFRKNGVARLSGRARLAGPGRVDIGGRMFAAKSIVVATGSLPAALAGVPVDNDAGVVVDSSGALSLPRIPERLAVIGGGVIGLELGSVWRRLGAQVTVVEVADGILPGMDADIRATMTQLLARQGMTILASTAVTSADIREDGATLRLKGADGTASELAADVVLVATGRRPNTGDLGLETAGITLDAGGFIPVDAQGRTETDGIHAIGDVTRGPMLAHRAEDEGIAVAERLAGRPGMVNPAIVPVVVYTDPEVASVGRTEQMLTAEGIAYRASTFPMSANSRAKANGGTEGFVKLLAEEASGVVLGAHMVGTVAGTMIAEVAQAMEFGATAEDIAYTCHAHPTHSEAVKEAALGFFGAAIHR</sequence>
<dbReference type="PANTHER" id="PTHR22912:SF151">
    <property type="entry name" value="DIHYDROLIPOYL DEHYDROGENASE, MITOCHONDRIAL"/>
    <property type="match status" value="1"/>
</dbReference>
<dbReference type="PRINTS" id="PR00411">
    <property type="entry name" value="PNDRDTASEI"/>
</dbReference>
<dbReference type="RefSeq" id="WP_133036079.1">
    <property type="nucleotide sequence ID" value="NZ_BAABEI010000002.1"/>
</dbReference>
<comment type="similarity">
    <text evidence="1 13">Belongs to the class-I pyridine nucleotide-disulfide oxidoreductase family.</text>
</comment>
<dbReference type="AlphaFoldDB" id="A0A4R2CBJ7"/>
<evidence type="ECO:0000256" key="13">
    <source>
        <dbReference type="RuleBase" id="RU003692"/>
    </source>
</evidence>
<evidence type="ECO:0000256" key="4">
    <source>
        <dbReference type="ARBA" id="ARBA00022827"/>
    </source>
</evidence>
<organism evidence="16 17">
    <name type="scientific">Shinella granuli</name>
    <dbReference type="NCBI Taxonomy" id="323621"/>
    <lineage>
        <taxon>Bacteria</taxon>
        <taxon>Pseudomonadati</taxon>
        <taxon>Pseudomonadota</taxon>
        <taxon>Alphaproteobacteria</taxon>
        <taxon>Hyphomicrobiales</taxon>
        <taxon>Rhizobiaceae</taxon>
        <taxon>Shinella</taxon>
    </lineage>
</organism>
<comment type="cofactor">
    <cofactor evidence="11 13">
        <name>FAD</name>
        <dbReference type="ChEBI" id="CHEBI:57692"/>
    </cofactor>
    <text evidence="11 13">Binds 1 FAD per subunit.</text>
</comment>
<evidence type="ECO:0000256" key="1">
    <source>
        <dbReference type="ARBA" id="ARBA00007532"/>
    </source>
</evidence>
<evidence type="ECO:0000256" key="12">
    <source>
        <dbReference type="PIRSR" id="PIRSR000350-4"/>
    </source>
</evidence>
<dbReference type="NCBIfam" id="TIGR01350">
    <property type="entry name" value="lipoamide_DH"/>
    <property type="match status" value="1"/>
</dbReference>
<keyword evidence="3 13" id="KW-0285">Flavoprotein</keyword>
<dbReference type="EMBL" id="SLVX01000021">
    <property type="protein sequence ID" value="TCN37791.1"/>
    <property type="molecule type" value="Genomic_DNA"/>
</dbReference>
<feature type="binding site" evidence="11">
    <location>
        <position position="314"/>
    </location>
    <ligand>
        <name>FAD</name>
        <dbReference type="ChEBI" id="CHEBI:57692"/>
    </ligand>
</feature>
<accession>A0A4R2CBJ7</accession>
<feature type="binding site" evidence="11">
    <location>
        <begin position="320"/>
        <end position="323"/>
    </location>
    <ligand>
        <name>FAD</name>
        <dbReference type="ChEBI" id="CHEBI:57692"/>
    </ligand>
</feature>
<keyword evidence="7" id="KW-1015">Disulfide bond</keyword>
<comment type="catalytic activity">
    <reaction evidence="9 13">
        <text>N(6)-[(R)-dihydrolipoyl]-L-lysyl-[protein] + NAD(+) = N(6)-[(R)-lipoyl]-L-lysyl-[protein] + NADH + H(+)</text>
        <dbReference type="Rhea" id="RHEA:15045"/>
        <dbReference type="Rhea" id="RHEA-COMP:10474"/>
        <dbReference type="Rhea" id="RHEA-COMP:10475"/>
        <dbReference type="ChEBI" id="CHEBI:15378"/>
        <dbReference type="ChEBI" id="CHEBI:57540"/>
        <dbReference type="ChEBI" id="CHEBI:57945"/>
        <dbReference type="ChEBI" id="CHEBI:83099"/>
        <dbReference type="ChEBI" id="CHEBI:83100"/>
        <dbReference type="EC" id="1.8.1.4"/>
    </reaction>
</comment>
<dbReference type="FunFam" id="3.30.390.30:FF:000001">
    <property type="entry name" value="Dihydrolipoyl dehydrogenase"/>
    <property type="match status" value="1"/>
</dbReference>
<evidence type="ECO:0000256" key="11">
    <source>
        <dbReference type="PIRSR" id="PIRSR000350-3"/>
    </source>
</evidence>
<evidence type="ECO:0000256" key="2">
    <source>
        <dbReference type="ARBA" id="ARBA00012608"/>
    </source>
</evidence>
<feature type="binding site" evidence="11">
    <location>
        <position position="205"/>
    </location>
    <ligand>
        <name>NAD(+)</name>
        <dbReference type="ChEBI" id="CHEBI:57540"/>
    </ligand>
</feature>
<dbReference type="InterPro" id="IPR004099">
    <property type="entry name" value="Pyr_nucl-diS_OxRdtase_dimer"/>
</dbReference>
<dbReference type="InterPro" id="IPR012999">
    <property type="entry name" value="Pyr_OxRdtase_I_AS"/>
</dbReference>
<dbReference type="InterPro" id="IPR036188">
    <property type="entry name" value="FAD/NAD-bd_sf"/>
</dbReference>
<dbReference type="PROSITE" id="PS00076">
    <property type="entry name" value="PYRIDINE_REDOX_1"/>
    <property type="match status" value="1"/>
</dbReference>
<keyword evidence="6 11" id="KW-0520">NAD</keyword>
<evidence type="ECO:0000256" key="7">
    <source>
        <dbReference type="ARBA" id="ARBA00023157"/>
    </source>
</evidence>
<protein>
    <recommendedName>
        <fullName evidence="2 13">Dihydrolipoyl dehydrogenase</fullName>
        <ecNumber evidence="2 13">1.8.1.4</ecNumber>
    </recommendedName>
</protein>
<evidence type="ECO:0000256" key="3">
    <source>
        <dbReference type="ARBA" id="ARBA00022630"/>
    </source>
</evidence>
<comment type="miscellaneous">
    <text evidence="13">The active site is a redox-active disulfide bond.</text>
</comment>
<feature type="domain" description="Pyridine nucleotide-disulphide oxidoreductase dimerisation" evidence="14">
    <location>
        <begin position="348"/>
        <end position="457"/>
    </location>
</feature>
<dbReference type="GO" id="GO:0050660">
    <property type="term" value="F:flavin adenine dinucleotide binding"/>
    <property type="evidence" value="ECO:0007669"/>
    <property type="project" value="InterPro"/>
</dbReference>
<dbReference type="Gene3D" id="3.30.390.30">
    <property type="match status" value="1"/>
</dbReference>
<evidence type="ECO:0000256" key="6">
    <source>
        <dbReference type="ARBA" id="ARBA00023027"/>
    </source>
</evidence>
<dbReference type="InterPro" id="IPR016156">
    <property type="entry name" value="FAD/NAD-linked_Rdtase_dimer_sf"/>
</dbReference>
<evidence type="ECO:0000259" key="15">
    <source>
        <dbReference type="Pfam" id="PF07992"/>
    </source>
</evidence>
<keyword evidence="8 13" id="KW-0676">Redox-active center</keyword>
<dbReference type="PANTHER" id="PTHR22912">
    <property type="entry name" value="DISULFIDE OXIDOREDUCTASE"/>
    <property type="match status" value="1"/>
</dbReference>
<dbReference type="InterPro" id="IPR023753">
    <property type="entry name" value="FAD/NAD-binding_dom"/>
</dbReference>
<keyword evidence="4 11" id="KW-0274">FAD</keyword>
<dbReference type="GO" id="GO:0006103">
    <property type="term" value="P:2-oxoglutarate metabolic process"/>
    <property type="evidence" value="ECO:0007669"/>
    <property type="project" value="TreeGrafter"/>
</dbReference>
<keyword evidence="17" id="KW-1185">Reference proteome</keyword>
<dbReference type="GO" id="GO:0004148">
    <property type="term" value="F:dihydrolipoyl dehydrogenase (NADH) activity"/>
    <property type="evidence" value="ECO:0007669"/>
    <property type="project" value="UniProtKB-EC"/>
</dbReference>
<dbReference type="InterPro" id="IPR050151">
    <property type="entry name" value="Class-I_Pyr_Nuc-Dis_Oxidored"/>
</dbReference>
<name>A0A4R2CBJ7_SHIGR</name>
<evidence type="ECO:0000313" key="17">
    <source>
        <dbReference type="Proteomes" id="UP000295351"/>
    </source>
</evidence>
<keyword evidence="11" id="KW-0547">Nucleotide-binding</keyword>
<dbReference type="Pfam" id="PF02852">
    <property type="entry name" value="Pyr_redox_dim"/>
    <property type="match status" value="1"/>
</dbReference>
<evidence type="ECO:0000256" key="9">
    <source>
        <dbReference type="ARBA" id="ARBA00049187"/>
    </source>
</evidence>
<feature type="active site" description="Proton acceptor" evidence="10">
    <location>
        <position position="446"/>
    </location>
</feature>
<dbReference type="InterPro" id="IPR001100">
    <property type="entry name" value="Pyr_nuc-diS_OxRdtase"/>
</dbReference>
<dbReference type="Gene3D" id="3.50.50.60">
    <property type="entry name" value="FAD/NAD(P)-binding domain"/>
    <property type="match status" value="2"/>
</dbReference>
<dbReference type="InterPro" id="IPR006258">
    <property type="entry name" value="Lipoamide_DH"/>
</dbReference>
<evidence type="ECO:0000256" key="10">
    <source>
        <dbReference type="PIRSR" id="PIRSR000350-2"/>
    </source>
</evidence>
<evidence type="ECO:0000313" key="16">
    <source>
        <dbReference type="EMBL" id="TCN37791.1"/>
    </source>
</evidence>
<dbReference type="PIRSF" id="PIRSF000350">
    <property type="entry name" value="Mercury_reductase_MerA"/>
    <property type="match status" value="1"/>
</dbReference>
<dbReference type="GO" id="GO:0005737">
    <property type="term" value="C:cytoplasm"/>
    <property type="evidence" value="ECO:0007669"/>
    <property type="project" value="UniProtKB-ARBA"/>
</dbReference>
<comment type="caution">
    <text evidence="16">The sequence shown here is derived from an EMBL/GenBank/DDBJ whole genome shotgun (WGS) entry which is preliminary data.</text>
</comment>
<proteinExistence type="inferred from homology"/>
<feature type="binding site" evidence="11">
    <location>
        <begin position="182"/>
        <end position="189"/>
    </location>
    <ligand>
        <name>NAD(+)</name>
        <dbReference type="ChEBI" id="CHEBI:57540"/>
    </ligand>
</feature>
<dbReference type="Proteomes" id="UP000295351">
    <property type="component" value="Unassembled WGS sequence"/>
</dbReference>